<dbReference type="Pfam" id="PF12625">
    <property type="entry name" value="Arabinose_bd"/>
    <property type="match status" value="1"/>
</dbReference>
<dbReference type="PANTHER" id="PTHR47894">
    <property type="entry name" value="HTH-TYPE TRANSCRIPTIONAL REGULATOR GADX"/>
    <property type="match status" value="1"/>
</dbReference>
<dbReference type="EMBL" id="JAKILJ010000009">
    <property type="protein sequence ID" value="MCL1104756.1"/>
    <property type="molecule type" value="Genomic_DNA"/>
</dbReference>
<dbReference type="InterPro" id="IPR009057">
    <property type="entry name" value="Homeodomain-like_sf"/>
</dbReference>
<keyword evidence="6" id="KW-1185">Reference proteome</keyword>
<dbReference type="SUPFAM" id="SSF46689">
    <property type="entry name" value="Homeodomain-like"/>
    <property type="match status" value="1"/>
</dbReference>
<evidence type="ECO:0000313" key="6">
    <source>
        <dbReference type="Proteomes" id="UP001139408"/>
    </source>
</evidence>
<dbReference type="Gene3D" id="1.10.10.60">
    <property type="entry name" value="Homeodomain-like"/>
    <property type="match status" value="1"/>
</dbReference>
<name>A0A9X2CCU5_9GAMM</name>
<evidence type="ECO:0000313" key="5">
    <source>
        <dbReference type="EMBL" id="MCL1104756.1"/>
    </source>
</evidence>
<evidence type="ECO:0000256" key="1">
    <source>
        <dbReference type="ARBA" id="ARBA00023015"/>
    </source>
</evidence>
<dbReference type="AlphaFoldDB" id="A0A9X2CCU5"/>
<comment type="caution">
    <text evidence="5">The sequence shown here is derived from an EMBL/GenBank/DDBJ whole genome shotgun (WGS) entry which is preliminary data.</text>
</comment>
<keyword evidence="2" id="KW-0238">DNA-binding</keyword>
<feature type="domain" description="HTH araC/xylS-type" evidence="4">
    <location>
        <begin position="231"/>
        <end position="330"/>
    </location>
</feature>
<dbReference type="PANTHER" id="PTHR47894:SF1">
    <property type="entry name" value="HTH-TYPE TRANSCRIPTIONAL REGULATOR VQSM"/>
    <property type="match status" value="1"/>
</dbReference>
<keyword evidence="3" id="KW-0804">Transcription</keyword>
<dbReference type="GO" id="GO:0005829">
    <property type="term" value="C:cytosol"/>
    <property type="evidence" value="ECO:0007669"/>
    <property type="project" value="TreeGrafter"/>
</dbReference>
<dbReference type="InterPro" id="IPR018062">
    <property type="entry name" value="HTH_AraC-typ_CS"/>
</dbReference>
<dbReference type="RefSeq" id="WP_188924358.1">
    <property type="nucleotide sequence ID" value="NZ_BMQI01000009.1"/>
</dbReference>
<evidence type="ECO:0000259" key="4">
    <source>
        <dbReference type="PROSITE" id="PS01124"/>
    </source>
</evidence>
<dbReference type="SMART" id="SM00342">
    <property type="entry name" value="HTH_ARAC"/>
    <property type="match status" value="1"/>
</dbReference>
<gene>
    <name evidence="5" type="ORF">L2749_05710</name>
</gene>
<evidence type="ECO:0000256" key="2">
    <source>
        <dbReference type="ARBA" id="ARBA00023125"/>
    </source>
</evidence>
<evidence type="ECO:0000256" key="3">
    <source>
        <dbReference type="ARBA" id="ARBA00023163"/>
    </source>
</evidence>
<protein>
    <submittedName>
        <fullName evidence="5">AraC family transcriptional regulator</fullName>
    </submittedName>
</protein>
<dbReference type="Pfam" id="PF12833">
    <property type="entry name" value="HTH_18"/>
    <property type="match status" value="1"/>
</dbReference>
<dbReference type="PROSITE" id="PS00041">
    <property type="entry name" value="HTH_ARAC_FAMILY_1"/>
    <property type="match status" value="1"/>
</dbReference>
<keyword evidence="1" id="KW-0805">Transcription regulation</keyword>
<accession>A0A9X2CCU5</accession>
<sequence>MAFRSVTSVQIIVAYGIELGIEEGVLLNGSELTSEQLHDHDQLVEDTQELQVLNNLVQHTSSPFTAGVALGSRYHLTSYGIMGYALLASSTARKAIELGLRYLDLTYVFSQITLNQLNDDIALTFLCDVPGKLGELVLVRDMVGAAMIQREVFEHKDLPITLQFTSVPPANLSIADIEQKLGVNIRFNADYNGFAHLAPLLDLPLTKANEATARLCEAQCSQLLQQKQNWKPVAKLVKDTLVHLGLTASMEDIAAHLARTTRTLHRQLKLEQTSWRQVRDDVRVGIAEALLLTPMHLDEIAERLGYSNGANFSHSFKRCKNMTPSQYRKQTKKLG</sequence>
<dbReference type="PROSITE" id="PS01124">
    <property type="entry name" value="HTH_ARAC_FAMILY_2"/>
    <property type="match status" value="1"/>
</dbReference>
<organism evidence="5 6">
    <name type="scientific">Shewanella algicola</name>
    <dbReference type="NCBI Taxonomy" id="640633"/>
    <lineage>
        <taxon>Bacteria</taxon>
        <taxon>Pseudomonadati</taxon>
        <taxon>Pseudomonadota</taxon>
        <taxon>Gammaproteobacteria</taxon>
        <taxon>Alteromonadales</taxon>
        <taxon>Shewanellaceae</taxon>
        <taxon>Shewanella</taxon>
    </lineage>
</organism>
<dbReference type="InterPro" id="IPR032687">
    <property type="entry name" value="AraC-type_N"/>
</dbReference>
<dbReference type="PRINTS" id="PR00032">
    <property type="entry name" value="HTHARAC"/>
</dbReference>
<proteinExistence type="predicted"/>
<reference evidence="5" key="1">
    <citation type="submission" date="2022-01" db="EMBL/GenBank/DDBJ databases">
        <title>Whole genome-based taxonomy of the Shewanellaceae.</title>
        <authorList>
            <person name="Martin-Rodriguez A.J."/>
        </authorList>
    </citation>
    <scope>NUCLEOTIDE SEQUENCE</scope>
    <source>
        <strain evidence="5">DSM 23803</strain>
    </source>
</reference>
<dbReference type="InterPro" id="IPR020449">
    <property type="entry name" value="Tscrpt_reg_AraC-type_HTH"/>
</dbReference>
<dbReference type="GO" id="GO:0000976">
    <property type="term" value="F:transcription cis-regulatory region binding"/>
    <property type="evidence" value="ECO:0007669"/>
    <property type="project" value="TreeGrafter"/>
</dbReference>
<dbReference type="Proteomes" id="UP001139408">
    <property type="component" value="Unassembled WGS sequence"/>
</dbReference>
<dbReference type="InterPro" id="IPR018060">
    <property type="entry name" value="HTH_AraC"/>
</dbReference>
<dbReference type="GO" id="GO:0003700">
    <property type="term" value="F:DNA-binding transcription factor activity"/>
    <property type="evidence" value="ECO:0007669"/>
    <property type="project" value="InterPro"/>
</dbReference>